<keyword evidence="3" id="KW-1185">Reference proteome</keyword>
<reference evidence="2 3" key="1">
    <citation type="journal article" date="2023" name="G3 (Bethesda)">
        <title>A chromosome-level genome assembly of Zasmidium syzygii isolated from banana leaves.</title>
        <authorList>
            <person name="van Westerhoven A.C."/>
            <person name="Mehrabi R."/>
            <person name="Talebi R."/>
            <person name="Steentjes M.B.F."/>
            <person name="Corcolon B."/>
            <person name="Chong P.A."/>
            <person name="Kema G.H.J."/>
            <person name="Seidl M.F."/>
        </authorList>
    </citation>
    <scope>NUCLEOTIDE SEQUENCE [LARGE SCALE GENOMIC DNA]</scope>
    <source>
        <strain evidence="2 3">P124</strain>
    </source>
</reference>
<dbReference type="PANTHER" id="PTHR47561">
    <property type="entry name" value="POLYSACCHARIDE DEACETYLASE FAMILY PROTEIN (AFU_ORTHOLOGUE AFUA_6G05030)"/>
    <property type="match status" value="1"/>
</dbReference>
<dbReference type="PANTHER" id="PTHR47561:SF1">
    <property type="entry name" value="POLYSACCHARIDE DEACETYLASE FAMILY PROTEIN (AFU_ORTHOLOGUE AFUA_6G05030)"/>
    <property type="match status" value="1"/>
</dbReference>
<comment type="caution">
    <text evidence="2">The sequence shown here is derived from an EMBL/GenBank/DDBJ whole genome shotgun (WGS) entry which is preliminary data.</text>
</comment>
<dbReference type="InterPro" id="IPR011330">
    <property type="entry name" value="Glyco_hydro/deAcase_b/a-brl"/>
</dbReference>
<evidence type="ECO:0000259" key="1">
    <source>
        <dbReference type="PROSITE" id="PS51677"/>
    </source>
</evidence>
<dbReference type="PROSITE" id="PS51677">
    <property type="entry name" value="NODB"/>
    <property type="match status" value="1"/>
</dbReference>
<evidence type="ECO:0000313" key="2">
    <source>
        <dbReference type="EMBL" id="KAK4502627.1"/>
    </source>
</evidence>
<proteinExistence type="predicted"/>
<name>A0ABR0EMB8_ZASCE</name>
<organism evidence="2 3">
    <name type="scientific">Zasmidium cellare</name>
    <name type="common">Wine cellar mold</name>
    <name type="synonym">Racodium cellare</name>
    <dbReference type="NCBI Taxonomy" id="395010"/>
    <lineage>
        <taxon>Eukaryota</taxon>
        <taxon>Fungi</taxon>
        <taxon>Dikarya</taxon>
        <taxon>Ascomycota</taxon>
        <taxon>Pezizomycotina</taxon>
        <taxon>Dothideomycetes</taxon>
        <taxon>Dothideomycetidae</taxon>
        <taxon>Mycosphaerellales</taxon>
        <taxon>Mycosphaerellaceae</taxon>
        <taxon>Zasmidium</taxon>
    </lineage>
</organism>
<accession>A0ABR0EMB8</accession>
<feature type="domain" description="NodB homology" evidence="1">
    <location>
        <begin position="35"/>
        <end position="307"/>
    </location>
</feature>
<dbReference type="Proteomes" id="UP001305779">
    <property type="component" value="Unassembled WGS sequence"/>
</dbReference>
<dbReference type="EMBL" id="JAXOVC010000004">
    <property type="protein sequence ID" value="KAK4502627.1"/>
    <property type="molecule type" value="Genomic_DNA"/>
</dbReference>
<evidence type="ECO:0000313" key="3">
    <source>
        <dbReference type="Proteomes" id="UP001305779"/>
    </source>
</evidence>
<protein>
    <recommendedName>
        <fullName evidence="1">NodB homology domain-containing protein</fullName>
    </recommendedName>
</protein>
<gene>
    <name evidence="2" type="ORF">PRZ48_006053</name>
</gene>
<dbReference type="SUPFAM" id="SSF88713">
    <property type="entry name" value="Glycoside hydrolase/deacetylase"/>
    <property type="match status" value="1"/>
</dbReference>
<sequence>MADKGPWPQGARAAIALTLDNCGEAADLNRGLWPKDKPIGSHYSITEALPQILALLKKYNILVTYFVEAWSLAHYGEAIANDVAAKGHEVAWHAWQHEAWGKLDEDEERENFKRSFGDEGIGGFIDEGPGKGKVQPYRGFRPPGGIIHGNRTLALCRDYGLGYISPAAEQAALVDFERDGSADSMVILPFRWTGVDAYYYMETFAGLRKLKGATSEEPLGEDVLANIYITTVDEAIEKGEFLSLLFHPFLSNSEPRLQAIEQVLQHLARRRDEGQIWLATCREIEDYVRENPHIVAQDPAWDLASWR</sequence>
<dbReference type="Gene3D" id="3.20.20.370">
    <property type="entry name" value="Glycoside hydrolase/deacetylase"/>
    <property type="match status" value="1"/>
</dbReference>
<dbReference type="InterPro" id="IPR002509">
    <property type="entry name" value="NODB_dom"/>
</dbReference>
<dbReference type="Pfam" id="PF01522">
    <property type="entry name" value="Polysacc_deac_1"/>
    <property type="match status" value="1"/>
</dbReference>